<dbReference type="SUPFAM" id="SSF116726">
    <property type="entry name" value="TrkA C-terminal domain-like"/>
    <property type="match status" value="2"/>
</dbReference>
<dbReference type="RefSeq" id="WP_258568270.1">
    <property type="nucleotide sequence ID" value="NZ_CP092900.1"/>
</dbReference>
<keyword evidence="5" id="KW-1185">Reference proteome</keyword>
<proteinExistence type="predicted"/>
<evidence type="ECO:0000256" key="2">
    <source>
        <dbReference type="ARBA" id="ARBA00023065"/>
    </source>
</evidence>
<dbReference type="EMBL" id="CP092900">
    <property type="protein sequence ID" value="UTC24486.1"/>
    <property type="molecule type" value="Genomic_DNA"/>
</dbReference>
<dbReference type="InterPro" id="IPR003148">
    <property type="entry name" value="RCK_N"/>
</dbReference>
<keyword evidence="1" id="KW-0813">Transport</keyword>
<accession>A0ABY5DJL0</accession>
<dbReference type="InterPro" id="IPR036721">
    <property type="entry name" value="RCK_C_sf"/>
</dbReference>
<sequence>MAGIITIFGASASCEALIEQLVQLGYQITLVDNDLSALTHFEKNYNIITIHGKPSHPEVIKSSLSDETQYLIAMTQDDETNLLTCYIAKSITAVTTITCIHDSAYLSKSENIYTHAIDYTIHINQSIIEDIKHIFIHPEFIHANYIGGGYLSASVKLTEDHPWTGISLEKMENSTPKSCVISGLYRDGVWRSFRKNTRTTEGDILLVVIHQDQLASIANQPPCTEILFLGNSTLAISCCQYFSKQNTTTLLEPNKKLCNLAASQLPKTEVIHTNPENKKTLMTMISRNQTVAALSPDDENNLVYSFQAYDTGALQTFNLINKIREGHIFESSPISHMVLKTQIISDHIMRNILSEKKVCYYYTRPNLLQLIILEILPEHPFCNQTINDLSLDPHIIIGCIIRDEKPLFTEKTTALLAGDKLLIYTPHKAHDSNPAIKALLSQ</sequence>
<dbReference type="InterPro" id="IPR006037">
    <property type="entry name" value="RCK_C"/>
</dbReference>
<evidence type="ECO:0000259" key="3">
    <source>
        <dbReference type="PROSITE" id="PS51202"/>
    </source>
</evidence>
<dbReference type="PANTHER" id="PTHR43833:SF5">
    <property type="entry name" value="TRK SYSTEM POTASSIUM UPTAKE PROTEIN TRKA"/>
    <property type="match status" value="1"/>
</dbReference>
<evidence type="ECO:0000313" key="5">
    <source>
        <dbReference type="Proteomes" id="UP001055955"/>
    </source>
</evidence>
<evidence type="ECO:0000313" key="4">
    <source>
        <dbReference type="EMBL" id="UTC24486.1"/>
    </source>
</evidence>
<dbReference type="Gene3D" id="3.40.50.720">
    <property type="entry name" value="NAD(P)-binding Rossmann-like Domain"/>
    <property type="match status" value="2"/>
</dbReference>
<dbReference type="InterPro" id="IPR036291">
    <property type="entry name" value="NAD(P)-bd_dom_sf"/>
</dbReference>
<dbReference type="SUPFAM" id="SSF51735">
    <property type="entry name" value="NAD(P)-binding Rossmann-fold domains"/>
    <property type="match status" value="2"/>
</dbReference>
<dbReference type="PROSITE" id="PS51202">
    <property type="entry name" value="RCK_C"/>
    <property type="match status" value="1"/>
</dbReference>
<organism evidence="4 5">
    <name type="scientific">Candidatus Comchoanobacter bicostacola</name>
    <dbReference type="NCBI Taxonomy" id="2919598"/>
    <lineage>
        <taxon>Bacteria</taxon>
        <taxon>Pseudomonadati</taxon>
        <taxon>Pseudomonadota</taxon>
        <taxon>Gammaproteobacteria</taxon>
        <taxon>Candidatus Comchoanobacterales</taxon>
        <taxon>Candidatus Comchoanobacteraceae</taxon>
        <taxon>Candidatus Comchoanobacter</taxon>
    </lineage>
</organism>
<keyword evidence="2" id="KW-0406">Ion transport</keyword>
<dbReference type="Gene3D" id="3.30.70.1450">
    <property type="entry name" value="Regulator of K+ conductance, C-terminal domain"/>
    <property type="match status" value="2"/>
</dbReference>
<dbReference type="InterPro" id="IPR050721">
    <property type="entry name" value="Trk_Ktr_HKT_K-transport"/>
</dbReference>
<dbReference type="Proteomes" id="UP001055955">
    <property type="component" value="Chromosome"/>
</dbReference>
<reference evidence="4 5" key="1">
    <citation type="journal article" date="2022" name="Nat. Microbiol.">
        <title>The microbiome of a bacterivorous marine choanoflagellate contains a resource-demanding obligate bacterial associate.</title>
        <authorList>
            <person name="Needham D.M."/>
            <person name="Poirier C."/>
            <person name="Bachy C."/>
            <person name="George E.E."/>
            <person name="Wilken S."/>
            <person name="Yung C.C.M."/>
            <person name="Limardo A.J."/>
            <person name="Morando M."/>
            <person name="Sudek L."/>
            <person name="Malmstrom R.R."/>
            <person name="Keeling P.J."/>
            <person name="Santoro A.E."/>
            <person name="Worden A.Z."/>
        </authorList>
    </citation>
    <scope>NUCLEOTIDE SEQUENCE [LARGE SCALE GENOMIC DNA]</scope>
    <source>
        <strain evidence="4 5">Comchoano-1</strain>
    </source>
</reference>
<dbReference type="PANTHER" id="PTHR43833">
    <property type="entry name" value="POTASSIUM CHANNEL PROTEIN 2-RELATED-RELATED"/>
    <property type="match status" value="1"/>
</dbReference>
<protein>
    <submittedName>
        <fullName evidence="4">NAD-binding protein</fullName>
    </submittedName>
</protein>
<name>A0ABY5DJL0_9GAMM</name>
<evidence type="ECO:0000256" key="1">
    <source>
        <dbReference type="ARBA" id="ARBA00022448"/>
    </source>
</evidence>
<dbReference type="Pfam" id="PF02254">
    <property type="entry name" value="TrkA_N"/>
    <property type="match status" value="1"/>
</dbReference>
<gene>
    <name evidence="4" type="ORF">MMH89_04545</name>
</gene>
<feature type="domain" description="RCK C-terminal" evidence="3">
    <location>
        <begin position="358"/>
        <end position="439"/>
    </location>
</feature>